<dbReference type="CDD" id="cd03230">
    <property type="entry name" value="ABC_DR_subfamily_A"/>
    <property type="match status" value="1"/>
</dbReference>
<dbReference type="InterPro" id="IPR027417">
    <property type="entry name" value="P-loop_NTPase"/>
</dbReference>
<evidence type="ECO:0000313" key="7">
    <source>
        <dbReference type="Proteomes" id="UP000198584"/>
    </source>
</evidence>
<dbReference type="AlphaFoldDB" id="A0A1H4HF74"/>
<protein>
    <submittedName>
        <fullName evidence="6">ABC-2 type transport system ATP-binding protein</fullName>
    </submittedName>
</protein>
<evidence type="ECO:0000256" key="1">
    <source>
        <dbReference type="ARBA" id="ARBA00005417"/>
    </source>
</evidence>
<keyword evidence="3" id="KW-0547">Nucleotide-binding</keyword>
<dbReference type="Pfam" id="PF00005">
    <property type="entry name" value="ABC_tran"/>
    <property type="match status" value="1"/>
</dbReference>
<dbReference type="STRING" id="571932.SAMN05421743_1288"/>
<dbReference type="Proteomes" id="UP000198584">
    <property type="component" value="Unassembled WGS sequence"/>
</dbReference>
<evidence type="ECO:0000259" key="5">
    <source>
        <dbReference type="PROSITE" id="PS50893"/>
    </source>
</evidence>
<dbReference type="RefSeq" id="WP_176791777.1">
    <property type="nucleotide sequence ID" value="NZ_FNQR01000028.1"/>
</dbReference>
<dbReference type="InterPro" id="IPR050763">
    <property type="entry name" value="ABC_transporter_ATP-binding"/>
</dbReference>
<feature type="domain" description="ABC transporter" evidence="5">
    <location>
        <begin position="2"/>
        <end position="230"/>
    </location>
</feature>
<dbReference type="PANTHER" id="PTHR42711:SF5">
    <property type="entry name" value="ABC TRANSPORTER ATP-BINDING PROTEIN NATA"/>
    <property type="match status" value="1"/>
</dbReference>
<organism evidence="6 7">
    <name type="scientific">Thalassobacillus cyri</name>
    <dbReference type="NCBI Taxonomy" id="571932"/>
    <lineage>
        <taxon>Bacteria</taxon>
        <taxon>Bacillati</taxon>
        <taxon>Bacillota</taxon>
        <taxon>Bacilli</taxon>
        <taxon>Bacillales</taxon>
        <taxon>Bacillaceae</taxon>
        <taxon>Thalassobacillus</taxon>
    </lineage>
</organism>
<comment type="similarity">
    <text evidence="1">Belongs to the ABC transporter superfamily.</text>
</comment>
<gene>
    <name evidence="6" type="ORF">SAMN05421743_1288</name>
</gene>
<dbReference type="InterPro" id="IPR003593">
    <property type="entry name" value="AAA+_ATPase"/>
</dbReference>
<reference evidence="6 7" key="1">
    <citation type="submission" date="2016-10" db="EMBL/GenBank/DDBJ databases">
        <authorList>
            <person name="de Groot N.N."/>
        </authorList>
    </citation>
    <scope>NUCLEOTIDE SEQUENCE [LARGE SCALE GENOMIC DNA]</scope>
    <source>
        <strain evidence="6 7">CCM7597</strain>
    </source>
</reference>
<dbReference type="GO" id="GO:0016887">
    <property type="term" value="F:ATP hydrolysis activity"/>
    <property type="evidence" value="ECO:0007669"/>
    <property type="project" value="InterPro"/>
</dbReference>
<keyword evidence="4 6" id="KW-0067">ATP-binding</keyword>
<name>A0A1H4HF74_9BACI</name>
<keyword evidence="7" id="KW-1185">Reference proteome</keyword>
<evidence type="ECO:0000256" key="2">
    <source>
        <dbReference type="ARBA" id="ARBA00022448"/>
    </source>
</evidence>
<dbReference type="PROSITE" id="PS50893">
    <property type="entry name" value="ABC_TRANSPORTER_2"/>
    <property type="match status" value="1"/>
</dbReference>
<proteinExistence type="inferred from homology"/>
<dbReference type="GO" id="GO:0005524">
    <property type="term" value="F:ATP binding"/>
    <property type="evidence" value="ECO:0007669"/>
    <property type="project" value="UniProtKB-KW"/>
</dbReference>
<dbReference type="Gene3D" id="3.40.50.300">
    <property type="entry name" value="P-loop containing nucleotide triphosphate hydrolases"/>
    <property type="match status" value="1"/>
</dbReference>
<dbReference type="InterPro" id="IPR003439">
    <property type="entry name" value="ABC_transporter-like_ATP-bd"/>
</dbReference>
<evidence type="ECO:0000256" key="3">
    <source>
        <dbReference type="ARBA" id="ARBA00022741"/>
    </source>
</evidence>
<dbReference type="PANTHER" id="PTHR42711">
    <property type="entry name" value="ABC TRANSPORTER ATP-BINDING PROTEIN"/>
    <property type="match status" value="1"/>
</dbReference>
<dbReference type="SUPFAM" id="SSF52540">
    <property type="entry name" value="P-loop containing nucleoside triphosphate hydrolases"/>
    <property type="match status" value="1"/>
</dbReference>
<keyword evidence="2" id="KW-0813">Transport</keyword>
<sequence>MIRTEALEKHYKQKLILHGLSWDIKSGESVGITGPNGAGKTTFLKLLATIEKPTGGGLYFEEKPYSTQVKRIRKRIGYIPQEISLFEGLKVKEQINAWRKLSAQAIDEVHVKNMMEVLRLNEVMDRRSDDLSGGWKRKLHLCIGLLHKPEICLLDEPTAGIDMAAKVEIIDWLKKLNDSGMTLVYISHDWYELEQLSKRLLLMDEGSIVFDGGKAELKHLPTNEYSRELANIVHAGKKIVVHK</sequence>
<accession>A0A1H4HF74</accession>
<dbReference type="EMBL" id="FNQR01000028">
    <property type="protein sequence ID" value="SEB20483.1"/>
    <property type="molecule type" value="Genomic_DNA"/>
</dbReference>
<dbReference type="SMART" id="SM00382">
    <property type="entry name" value="AAA"/>
    <property type="match status" value="1"/>
</dbReference>
<evidence type="ECO:0000256" key="4">
    <source>
        <dbReference type="ARBA" id="ARBA00022840"/>
    </source>
</evidence>
<evidence type="ECO:0000313" key="6">
    <source>
        <dbReference type="EMBL" id="SEB20483.1"/>
    </source>
</evidence>